<dbReference type="SUPFAM" id="SSF88713">
    <property type="entry name" value="Glycoside hydrolase/deacetylase"/>
    <property type="match status" value="1"/>
</dbReference>
<keyword evidence="3" id="KW-1185">Reference proteome</keyword>
<organism evidence="2 3">
    <name type="scientific">Aquibacillus rhizosphaerae</name>
    <dbReference type="NCBI Taxonomy" id="3051431"/>
    <lineage>
        <taxon>Bacteria</taxon>
        <taxon>Bacillati</taxon>
        <taxon>Bacillota</taxon>
        <taxon>Bacilli</taxon>
        <taxon>Bacillales</taxon>
        <taxon>Bacillaceae</taxon>
        <taxon>Aquibacillus</taxon>
    </lineage>
</organism>
<dbReference type="RefSeq" id="WP_285931110.1">
    <property type="nucleotide sequence ID" value="NZ_JASTZU010000021.1"/>
</dbReference>
<dbReference type="InterPro" id="IPR011330">
    <property type="entry name" value="Glyco_hydro/deAcase_b/a-brl"/>
</dbReference>
<comment type="caution">
    <text evidence="2">The sequence shown here is derived from an EMBL/GenBank/DDBJ whole genome shotgun (WGS) entry which is preliminary data.</text>
</comment>
<reference evidence="2 3" key="1">
    <citation type="submission" date="2023-06" db="EMBL/GenBank/DDBJ databases">
        <title>Aquibacillus rhizosphaerae LR5S19.</title>
        <authorList>
            <person name="Sun J.-Q."/>
        </authorList>
    </citation>
    <scope>NUCLEOTIDE SEQUENCE [LARGE SCALE GENOMIC DNA]</scope>
    <source>
        <strain evidence="2 3">LR5S19</strain>
    </source>
</reference>
<dbReference type="PANTHER" id="PTHR10587">
    <property type="entry name" value="GLYCOSYL TRANSFERASE-RELATED"/>
    <property type="match status" value="1"/>
</dbReference>
<dbReference type="InterPro" id="IPR002509">
    <property type="entry name" value="NODB_dom"/>
</dbReference>
<dbReference type="Pfam" id="PF01522">
    <property type="entry name" value="Polysacc_deac_1"/>
    <property type="match status" value="1"/>
</dbReference>
<dbReference type="PROSITE" id="PS51677">
    <property type="entry name" value="NODB"/>
    <property type="match status" value="1"/>
</dbReference>
<proteinExistence type="predicted"/>
<dbReference type="Gene3D" id="3.20.20.370">
    <property type="entry name" value="Glycoside hydrolase/deacetylase"/>
    <property type="match status" value="1"/>
</dbReference>
<protein>
    <submittedName>
        <fullName evidence="2">Polysaccharide deacetylase family protein</fullName>
    </submittedName>
</protein>
<dbReference type="CDD" id="cd10950">
    <property type="entry name" value="CE4_BsYlxY_like"/>
    <property type="match status" value="1"/>
</dbReference>
<evidence type="ECO:0000259" key="1">
    <source>
        <dbReference type="PROSITE" id="PS51677"/>
    </source>
</evidence>
<dbReference type="InterPro" id="IPR014228">
    <property type="entry name" value="Spore_polysacc_deacetyl_YlxY"/>
</dbReference>
<dbReference type="EMBL" id="JASTZU010000021">
    <property type="protein sequence ID" value="MDL4840112.1"/>
    <property type="molecule type" value="Genomic_DNA"/>
</dbReference>
<dbReference type="NCBIfam" id="TIGR02873">
    <property type="entry name" value="spore_ylxY"/>
    <property type="match status" value="1"/>
</dbReference>
<accession>A0ABT7L4K5</accession>
<evidence type="ECO:0000313" key="3">
    <source>
        <dbReference type="Proteomes" id="UP001235343"/>
    </source>
</evidence>
<sequence>MSRSIIQLIAFLVMLLLITPFQTPNLFVMERSLNDNKTIQQVAMNKNTLLEKIKEKSVEYKEPPQDARIDKVWKKIPGRNGIKVNIEKSFEKMKQKGEFDESLLVFDQIEPEITIKDLAPSPIYKGHPEKQMVSLLINVAWGEKNIPSILNTLKKHQVKATFFIEGKWASNNTDLVKMIHEEEHIIGNHAFDHPDMNRLSAEENMSQIKKTNDILKAITGESPRWFAPPSGSFNDEVVKVASKLEMNTVLWSVDTIDWKKPTTSVMVNRVMSNIHPGAMILMHPTDVIEQGLEQLVLNLKEKEYKIGTVERLLSEKR</sequence>
<dbReference type="InterPro" id="IPR050248">
    <property type="entry name" value="Polysacc_deacetylase_ArnD"/>
</dbReference>
<dbReference type="PANTHER" id="PTHR10587:SF80">
    <property type="entry name" value="CHITOOLIGOSACCHARIDE DEACETYLASE"/>
    <property type="match status" value="1"/>
</dbReference>
<gene>
    <name evidence="2" type="ORF">QQS35_06525</name>
</gene>
<dbReference type="Proteomes" id="UP001235343">
    <property type="component" value="Unassembled WGS sequence"/>
</dbReference>
<name>A0ABT7L4K5_9BACI</name>
<feature type="domain" description="NodB homology" evidence="1">
    <location>
        <begin position="131"/>
        <end position="307"/>
    </location>
</feature>
<evidence type="ECO:0000313" key="2">
    <source>
        <dbReference type="EMBL" id="MDL4840112.1"/>
    </source>
</evidence>